<sequence length="92" mass="10082">SFTSYIFSPHCFLSSQGGTPLHYYVWTDSVKKDKTDFLVSLLTTAEVEVDCRTEDGNTPLHLAVKKGDVEAVKVLIAFGASVALCCYGVLLY</sequence>
<dbReference type="SUPFAM" id="SSF48403">
    <property type="entry name" value="Ankyrin repeat"/>
    <property type="match status" value="1"/>
</dbReference>
<evidence type="ECO:0000256" key="1">
    <source>
        <dbReference type="ARBA" id="ARBA00022801"/>
    </source>
</evidence>
<dbReference type="InterPro" id="IPR002110">
    <property type="entry name" value="Ankyrin_rpt"/>
</dbReference>
<accession>A0AA35T208</accession>
<dbReference type="InterPro" id="IPR047148">
    <property type="entry name" value="PLPL9"/>
</dbReference>
<dbReference type="Pfam" id="PF00023">
    <property type="entry name" value="Ank"/>
    <property type="match status" value="1"/>
</dbReference>
<evidence type="ECO:0000256" key="3">
    <source>
        <dbReference type="SAM" id="Phobius"/>
    </source>
</evidence>
<dbReference type="GO" id="GO:0047499">
    <property type="term" value="F:calcium-independent phospholipase A2 activity"/>
    <property type="evidence" value="ECO:0007669"/>
    <property type="project" value="InterPro"/>
</dbReference>
<feature type="repeat" description="ANK" evidence="2">
    <location>
        <begin position="55"/>
        <end position="82"/>
    </location>
</feature>
<dbReference type="GO" id="GO:0052816">
    <property type="term" value="F:long-chain fatty acyl-CoA hydrolase activity"/>
    <property type="evidence" value="ECO:0007669"/>
    <property type="project" value="TreeGrafter"/>
</dbReference>
<dbReference type="GO" id="GO:2000304">
    <property type="term" value="P:positive regulation of ceramide biosynthetic process"/>
    <property type="evidence" value="ECO:0007669"/>
    <property type="project" value="TreeGrafter"/>
</dbReference>
<dbReference type="GO" id="GO:0005739">
    <property type="term" value="C:mitochondrion"/>
    <property type="evidence" value="ECO:0007669"/>
    <property type="project" value="TreeGrafter"/>
</dbReference>
<protein>
    <submittedName>
        <fullName evidence="4">85/88 kDa calcium-independent phospholipase A2</fullName>
    </submittedName>
</protein>
<keyword evidence="2" id="KW-0040">ANK repeat</keyword>
<feature type="non-terminal residue" evidence="4">
    <location>
        <position position="92"/>
    </location>
</feature>
<dbReference type="PROSITE" id="PS50088">
    <property type="entry name" value="ANK_REPEAT"/>
    <property type="match status" value="1"/>
</dbReference>
<dbReference type="AlphaFoldDB" id="A0AA35T208"/>
<dbReference type="EMBL" id="CASHTH010003102">
    <property type="protein sequence ID" value="CAI8040320.1"/>
    <property type="molecule type" value="Genomic_DNA"/>
</dbReference>
<evidence type="ECO:0000313" key="5">
    <source>
        <dbReference type="Proteomes" id="UP001174909"/>
    </source>
</evidence>
<evidence type="ECO:0000256" key="2">
    <source>
        <dbReference type="PROSITE-ProRule" id="PRU00023"/>
    </source>
</evidence>
<dbReference type="PANTHER" id="PTHR24139">
    <property type="entry name" value="CALCIUM-INDEPENDENT PHOSPHOLIPASE A2"/>
    <property type="match status" value="1"/>
</dbReference>
<keyword evidence="3" id="KW-0812">Transmembrane</keyword>
<comment type="caution">
    <text evidence="4">The sequence shown here is derived from an EMBL/GenBank/DDBJ whole genome shotgun (WGS) entry which is preliminary data.</text>
</comment>
<feature type="transmembrane region" description="Helical" evidence="3">
    <location>
        <begin position="71"/>
        <end position="90"/>
    </location>
</feature>
<dbReference type="Proteomes" id="UP001174909">
    <property type="component" value="Unassembled WGS sequence"/>
</dbReference>
<keyword evidence="5" id="KW-1185">Reference proteome</keyword>
<reference evidence="4" key="1">
    <citation type="submission" date="2023-03" db="EMBL/GenBank/DDBJ databases">
        <authorList>
            <person name="Steffen K."/>
            <person name="Cardenas P."/>
        </authorList>
    </citation>
    <scope>NUCLEOTIDE SEQUENCE</scope>
</reference>
<dbReference type="Gene3D" id="1.25.40.20">
    <property type="entry name" value="Ankyrin repeat-containing domain"/>
    <property type="match status" value="1"/>
</dbReference>
<evidence type="ECO:0000313" key="4">
    <source>
        <dbReference type="EMBL" id="CAI8040320.1"/>
    </source>
</evidence>
<organism evidence="4 5">
    <name type="scientific">Geodia barretti</name>
    <name type="common">Barrett's horny sponge</name>
    <dbReference type="NCBI Taxonomy" id="519541"/>
    <lineage>
        <taxon>Eukaryota</taxon>
        <taxon>Metazoa</taxon>
        <taxon>Porifera</taxon>
        <taxon>Demospongiae</taxon>
        <taxon>Heteroscleromorpha</taxon>
        <taxon>Tetractinellida</taxon>
        <taxon>Astrophorina</taxon>
        <taxon>Geodiidae</taxon>
        <taxon>Geodia</taxon>
    </lineage>
</organism>
<dbReference type="PANTHER" id="PTHR24139:SF34">
    <property type="entry name" value="85_88 KDA CALCIUM-INDEPENDENT PHOSPHOLIPASE A2"/>
    <property type="match status" value="1"/>
</dbReference>
<gene>
    <name evidence="4" type="ORF">GBAR_LOCUS22472</name>
</gene>
<keyword evidence="1" id="KW-0378">Hydrolase</keyword>
<keyword evidence="3" id="KW-1133">Transmembrane helix</keyword>
<name>A0AA35T208_GEOBA</name>
<proteinExistence type="predicted"/>
<dbReference type="PROSITE" id="PS50297">
    <property type="entry name" value="ANK_REP_REGION"/>
    <property type="match status" value="1"/>
</dbReference>
<dbReference type="InterPro" id="IPR036770">
    <property type="entry name" value="Ankyrin_rpt-contain_sf"/>
</dbReference>
<dbReference type="SMART" id="SM00248">
    <property type="entry name" value="ANK"/>
    <property type="match status" value="2"/>
</dbReference>
<keyword evidence="3" id="KW-0472">Membrane</keyword>